<organism evidence="6">
    <name type="scientific">mine drainage metagenome</name>
    <dbReference type="NCBI Taxonomy" id="410659"/>
    <lineage>
        <taxon>unclassified sequences</taxon>
        <taxon>metagenomes</taxon>
        <taxon>ecological metagenomes</taxon>
    </lineage>
</organism>
<evidence type="ECO:0000259" key="5">
    <source>
        <dbReference type="Pfam" id="PF00155"/>
    </source>
</evidence>
<name>E6PRJ6_9ZZZZ</name>
<dbReference type="HAMAP" id="MF_01023">
    <property type="entry name" value="HisC_aminotrans_2"/>
    <property type="match status" value="1"/>
</dbReference>
<protein>
    <submittedName>
        <fullName evidence="6">Histidinol-phosphate aminotransferase (Imidazole acetol-phosphate transaminase)</fullName>
        <ecNumber evidence="6">2.6.1.9</ecNumber>
    </submittedName>
</protein>
<dbReference type="Gene3D" id="3.40.640.10">
    <property type="entry name" value="Type I PLP-dependent aspartate aminotransferase-like (Major domain)"/>
    <property type="match status" value="1"/>
</dbReference>
<dbReference type="GO" id="GO:0030170">
    <property type="term" value="F:pyridoxal phosphate binding"/>
    <property type="evidence" value="ECO:0007669"/>
    <property type="project" value="InterPro"/>
</dbReference>
<evidence type="ECO:0000256" key="1">
    <source>
        <dbReference type="ARBA" id="ARBA00001933"/>
    </source>
</evidence>
<comment type="cofactor">
    <cofactor evidence="1">
        <name>pyridoxal 5'-phosphate</name>
        <dbReference type="ChEBI" id="CHEBI:597326"/>
    </cofactor>
</comment>
<evidence type="ECO:0000256" key="4">
    <source>
        <dbReference type="ARBA" id="ARBA00022898"/>
    </source>
</evidence>
<dbReference type="InterPro" id="IPR050106">
    <property type="entry name" value="HistidinolP_aminotransfase"/>
</dbReference>
<dbReference type="InterPro" id="IPR015424">
    <property type="entry name" value="PyrdxlP-dep_Trfase"/>
</dbReference>
<dbReference type="GO" id="GO:0004400">
    <property type="term" value="F:histidinol-phosphate transaminase activity"/>
    <property type="evidence" value="ECO:0007669"/>
    <property type="project" value="UniProtKB-EC"/>
</dbReference>
<feature type="domain" description="Aminotransferase class I/classII large" evidence="5">
    <location>
        <begin position="40"/>
        <end position="362"/>
    </location>
</feature>
<dbReference type="EMBL" id="CABM01000045">
    <property type="protein sequence ID" value="CBH97551.1"/>
    <property type="molecule type" value="Genomic_DNA"/>
</dbReference>
<dbReference type="InterPro" id="IPR015421">
    <property type="entry name" value="PyrdxlP-dep_Trfase_major"/>
</dbReference>
<dbReference type="InterPro" id="IPR004839">
    <property type="entry name" value="Aminotransferase_I/II_large"/>
</dbReference>
<keyword evidence="2 6" id="KW-0032">Aminotransferase</keyword>
<keyword evidence="3 6" id="KW-0808">Transferase</keyword>
<sequence length="375" mass="39825">MPTSSSAPQWGTDYVRTISPYVGGRPIAEVAREIGMDETRIVKLASNENPLGMSPAARQAIVDALAESPRYPDNDSYALRQALAAHLGVPADWIVLGHGSSDILEMAARALLSEGDSCVYSQYGFIVYPLAVQQAGARHIVVPARDYGHDLPAMAGAIEPSTRLVFVANPNNPTGTLASAEAIAAFLQRVPPDVVVVLDEAYVEYLDPALRTDSIALLRKHPNLVVSRTFSKAYGLAGLRIGYAAAHPALADVLNRVRSAFNTSTVAQAAALAALADADFLQRAVEVNRTGMAQLTAAFDELGLRHLPSHGNFVLVRMGEDDQAGARINAALLKQGVIARPVGNYGLGPWLRISVGLEAENARCIGALRSAFGAR</sequence>
<comment type="caution">
    <text evidence="6">The sequence shown here is derived from an EMBL/GenBank/DDBJ whole genome shotgun (WGS) entry which is preliminary data.</text>
</comment>
<dbReference type="AlphaFoldDB" id="E6PRJ6"/>
<dbReference type="Pfam" id="PF00155">
    <property type="entry name" value="Aminotran_1_2"/>
    <property type="match status" value="1"/>
</dbReference>
<keyword evidence="4" id="KW-0663">Pyridoxal phosphate</keyword>
<dbReference type="GO" id="GO:0000105">
    <property type="term" value="P:L-histidine biosynthetic process"/>
    <property type="evidence" value="ECO:0007669"/>
    <property type="project" value="InterPro"/>
</dbReference>
<dbReference type="SUPFAM" id="SSF53383">
    <property type="entry name" value="PLP-dependent transferases"/>
    <property type="match status" value="1"/>
</dbReference>
<dbReference type="InterPro" id="IPR015422">
    <property type="entry name" value="PyrdxlP-dep_Trfase_small"/>
</dbReference>
<dbReference type="InterPro" id="IPR001917">
    <property type="entry name" value="Aminotrans_II_pyridoxalP_BS"/>
</dbReference>
<dbReference type="InterPro" id="IPR005861">
    <property type="entry name" value="HisP_aminotrans"/>
</dbReference>
<dbReference type="PANTHER" id="PTHR43643">
    <property type="entry name" value="HISTIDINOL-PHOSPHATE AMINOTRANSFERASE 2"/>
    <property type="match status" value="1"/>
</dbReference>
<evidence type="ECO:0000256" key="2">
    <source>
        <dbReference type="ARBA" id="ARBA00022576"/>
    </source>
</evidence>
<dbReference type="CDD" id="cd00609">
    <property type="entry name" value="AAT_like"/>
    <property type="match status" value="1"/>
</dbReference>
<dbReference type="PROSITE" id="PS00599">
    <property type="entry name" value="AA_TRANSFER_CLASS_2"/>
    <property type="match status" value="1"/>
</dbReference>
<dbReference type="Gene3D" id="3.90.1150.10">
    <property type="entry name" value="Aspartate Aminotransferase, domain 1"/>
    <property type="match status" value="1"/>
</dbReference>
<dbReference type="PANTHER" id="PTHR43643:SF3">
    <property type="entry name" value="HISTIDINOL-PHOSPHATE AMINOTRANSFERASE"/>
    <property type="match status" value="1"/>
</dbReference>
<proteinExistence type="inferred from homology"/>
<dbReference type="EC" id="2.6.1.9" evidence="6"/>
<accession>E6PRJ6</accession>
<evidence type="ECO:0000256" key="3">
    <source>
        <dbReference type="ARBA" id="ARBA00022679"/>
    </source>
</evidence>
<gene>
    <name evidence="6" type="primary">hisC</name>
    <name evidence="6" type="ORF">CARN2_3025</name>
</gene>
<evidence type="ECO:0000313" key="6">
    <source>
        <dbReference type="EMBL" id="CBH97551.1"/>
    </source>
</evidence>
<reference evidence="6" key="1">
    <citation type="submission" date="2009-10" db="EMBL/GenBank/DDBJ databases">
        <title>Diversity of trophic interactions inside an arsenic-rich microbial ecosystem.</title>
        <authorList>
            <person name="Bertin P.N."/>
            <person name="Heinrich-Salmeron A."/>
            <person name="Pelletier E."/>
            <person name="Goulhen-Chollet F."/>
            <person name="Arsene-Ploetze F."/>
            <person name="Gallien S."/>
            <person name="Calteau A."/>
            <person name="Vallenet D."/>
            <person name="Casiot C."/>
            <person name="Chane-Woon-Ming B."/>
            <person name="Giloteaux L."/>
            <person name="Barakat M."/>
            <person name="Bonnefoy V."/>
            <person name="Bruneel O."/>
            <person name="Chandler M."/>
            <person name="Cleiss J."/>
            <person name="Duran R."/>
            <person name="Elbaz-Poulichet F."/>
            <person name="Fonknechten N."/>
            <person name="Lauga B."/>
            <person name="Mornico D."/>
            <person name="Ortet P."/>
            <person name="Schaeffer C."/>
            <person name="Siguier P."/>
            <person name="Alexander Thil Smith A."/>
            <person name="Van Dorsselaer A."/>
            <person name="Weissenbach J."/>
            <person name="Medigue C."/>
            <person name="Le Paslier D."/>
        </authorList>
    </citation>
    <scope>NUCLEOTIDE SEQUENCE</scope>
</reference>
<dbReference type="NCBIfam" id="TIGR01141">
    <property type="entry name" value="hisC"/>
    <property type="match status" value="1"/>
</dbReference>